<dbReference type="CDD" id="cd01647">
    <property type="entry name" value="RT_LTR"/>
    <property type="match status" value="1"/>
</dbReference>
<evidence type="ECO:0000313" key="4">
    <source>
        <dbReference type="Proteomes" id="UP001054252"/>
    </source>
</evidence>
<evidence type="ECO:0000259" key="2">
    <source>
        <dbReference type="PROSITE" id="PS50994"/>
    </source>
</evidence>
<dbReference type="InterPro" id="IPR005162">
    <property type="entry name" value="Retrotrans_gag_dom"/>
</dbReference>
<accession>A0AAV5HWE6</accession>
<proteinExistence type="predicted"/>
<dbReference type="PANTHER" id="PTHR37984:SF5">
    <property type="entry name" value="PROTEIN NYNRIN-LIKE"/>
    <property type="match status" value="1"/>
</dbReference>
<sequence>MTERLDLAFKEQNQAMRRLVKSQAESSRRQEEIIRQCMEDMRWVFEEGTRVMRETGEESRRTLQAVSEQVIQEAPIPALGEQGNQPHPNIQQQNFFMGEGQRQHEPMEAAALVADHGHQPQHSLPQNSVFSWRQMEDLFHTQFYRCESEVSMADLSRLAQKPGESSEAFLARFRRARLKCRVALLEQEFVKLAQNGLDIEFRWKFEGMEFRYFYELSYKVAQYKNLLKEDVQKKAASHGTYYSDRNFDHDVVEVVADKPVVCLDLVKPTHLPETSVRHKAKETMGVDEDPFLVVFVGVNVADLKSVARNRSLPYAQRNLVAEDLRWVLEAQRSRHSRSIRLDQQRLGRQGRIIVTRNFSAESGRRYSNGTRSPRMVKPPLRSPSRRWKKVSHPKFPAQNSRTLRRRLPRQPTKRNMVWVRKEKNEIVTQTLPKGDDQSPASPKVASVIVSQDGVLKVTFEAQEQSGNRGAESKEDWTIHFGEFSVKLSCLVLTLPLVFQAKKEEEPIVCEFPEQTEKEAIVVLAQDNEEQDMANKIVFEKLEEKMARHIRPLYINAHMDGTPISRVLVDNGAVVNVLPTCMLYKIGKSLDDLVHIEGDEITLEELDLALAKLDDLKAEVQDPLKEINLGSEKMPSLDRKLVEHKLPIAKGFKPYKQPPRRMSAEVTLKVKEEIERLVKVGFIRTCRYAEWLSNVVPVLKKNGKLRVCVDSRNLNLATPKDEYPMPIADLLVDGVARHKILSFMDGHSGYNQIFTIDADVPKIAFRCPGAVGTFEWVVMSFGLKNAGVTYQRAMNAIFHDMIGKFMEIYIDDVVVKSHREEDHLVHLRKAFERMRQHGLKMNPLKCAFGVSTGNFLGYLVHERGLEVDKNKARAVIEAKPPQNKKELQRFLGQVNFLRRFISNLAGKTRVFSPLLKLMSEADFKWEEHHQSAFDMIKRHVPRDQNYEANEMAQIASGQRILEGVMHKVVIVEKRSLPSIHQCGMIVSTCSIDVTQTDWRFPIIQYLKDQRNKVSRKTKMQALNYVLVEDVLYRRGHDELLLRCLGPNESSQMLSDVHHGIYGAHQGYKSCQIHGPLQRVLASELNSIVKPWPFRGWAVDLIGKVYPPSSKGHSFIIVATDYFTKWVEAKPMKKEDQFDVIKFIKEDIIHRFGLPETITTDQGTVFVSHQVEAFAKEMGFVC</sequence>
<feature type="compositionally biased region" description="Basic residues" evidence="1">
    <location>
        <begin position="383"/>
        <end position="392"/>
    </location>
</feature>
<feature type="region of interest" description="Disordered" evidence="1">
    <location>
        <begin position="363"/>
        <end position="398"/>
    </location>
</feature>
<dbReference type="EMBL" id="BPVZ01000006">
    <property type="protein sequence ID" value="GKU93203.1"/>
    <property type="molecule type" value="Genomic_DNA"/>
</dbReference>
<evidence type="ECO:0000313" key="3">
    <source>
        <dbReference type="EMBL" id="GKU93203.1"/>
    </source>
</evidence>
<dbReference type="PROSITE" id="PS50994">
    <property type="entry name" value="INTEGRASE"/>
    <property type="match status" value="1"/>
</dbReference>
<dbReference type="AlphaFoldDB" id="A0AAV5HWE6"/>
<dbReference type="InterPro" id="IPR036397">
    <property type="entry name" value="RNaseH_sf"/>
</dbReference>
<dbReference type="Pfam" id="PF00078">
    <property type="entry name" value="RVT_1"/>
    <property type="match status" value="1"/>
</dbReference>
<dbReference type="Pfam" id="PF03732">
    <property type="entry name" value="Retrotrans_gag"/>
    <property type="match status" value="1"/>
</dbReference>
<dbReference type="Proteomes" id="UP001054252">
    <property type="component" value="Unassembled WGS sequence"/>
</dbReference>
<dbReference type="PANTHER" id="PTHR37984">
    <property type="entry name" value="PROTEIN CBG26694"/>
    <property type="match status" value="1"/>
</dbReference>
<dbReference type="Pfam" id="PF00665">
    <property type="entry name" value="rve"/>
    <property type="match status" value="1"/>
</dbReference>
<dbReference type="Gene3D" id="3.10.10.10">
    <property type="entry name" value="HIV Type 1 Reverse Transcriptase, subunit A, domain 1"/>
    <property type="match status" value="1"/>
</dbReference>
<dbReference type="InterPro" id="IPR012337">
    <property type="entry name" value="RNaseH-like_sf"/>
</dbReference>
<dbReference type="InterPro" id="IPR043128">
    <property type="entry name" value="Rev_trsase/Diguanyl_cyclase"/>
</dbReference>
<dbReference type="InterPro" id="IPR043502">
    <property type="entry name" value="DNA/RNA_pol_sf"/>
</dbReference>
<dbReference type="InterPro" id="IPR000477">
    <property type="entry name" value="RT_dom"/>
</dbReference>
<organism evidence="3 4">
    <name type="scientific">Rubroshorea leprosula</name>
    <dbReference type="NCBI Taxonomy" id="152421"/>
    <lineage>
        <taxon>Eukaryota</taxon>
        <taxon>Viridiplantae</taxon>
        <taxon>Streptophyta</taxon>
        <taxon>Embryophyta</taxon>
        <taxon>Tracheophyta</taxon>
        <taxon>Spermatophyta</taxon>
        <taxon>Magnoliopsida</taxon>
        <taxon>eudicotyledons</taxon>
        <taxon>Gunneridae</taxon>
        <taxon>Pentapetalae</taxon>
        <taxon>rosids</taxon>
        <taxon>malvids</taxon>
        <taxon>Malvales</taxon>
        <taxon>Dipterocarpaceae</taxon>
        <taxon>Rubroshorea</taxon>
    </lineage>
</organism>
<protein>
    <recommendedName>
        <fullName evidence="2">Integrase catalytic domain-containing protein</fullName>
    </recommendedName>
</protein>
<gene>
    <name evidence="3" type="ORF">SLEP1_g6813</name>
</gene>
<evidence type="ECO:0000256" key="1">
    <source>
        <dbReference type="SAM" id="MobiDB-lite"/>
    </source>
</evidence>
<dbReference type="Gene3D" id="3.30.420.10">
    <property type="entry name" value="Ribonuclease H-like superfamily/Ribonuclease H"/>
    <property type="match status" value="1"/>
</dbReference>
<dbReference type="InterPro" id="IPR001584">
    <property type="entry name" value="Integrase_cat-core"/>
</dbReference>
<dbReference type="GO" id="GO:0015074">
    <property type="term" value="P:DNA integration"/>
    <property type="evidence" value="ECO:0007669"/>
    <property type="project" value="InterPro"/>
</dbReference>
<keyword evidence="4" id="KW-1185">Reference proteome</keyword>
<comment type="caution">
    <text evidence="3">The sequence shown here is derived from an EMBL/GenBank/DDBJ whole genome shotgun (WGS) entry which is preliminary data.</text>
</comment>
<name>A0AAV5HWE6_9ROSI</name>
<dbReference type="GO" id="GO:0003676">
    <property type="term" value="F:nucleic acid binding"/>
    <property type="evidence" value="ECO:0007669"/>
    <property type="project" value="InterPro"/>
</dbReference>
<dbReference type="SUPFAM" id="SSF53098">
    <property type="entry name" value="Ribonuclease H-like"/>
    <property type="match status" value="1"/>
</dbReference>
<feature type="domain" description="Integrase catalytic" evidence="2">
    <location>
        <begin position="1087"/>
        <end position="1180"/>
    </location>
</feature>
<dbReference type="InterPro" id="IPR050951">
    <property type="entry name" value="Retrovirus_Pol_polyprotein"/>
</dbReference>
<dbReference type="Gene3D" id="3.30.70.270">
    <property type="match status" value="2"/>
</dbReference>
<dbReference type="SUPFAM" id="SSF56672">
    <property type="entry name" value="DNA/RNA polymerases"/>
    <property type="match status" value="1"/>
</dbReference>
<reference evidence="3 4" key="1">
    <citation type="journal article" date="2021" name="Commun. Biol.">
        <title>The genome of Shorea leprosula (Dipterocarpaceae) highlights the ecological relevance of drought in aseasonal tropical rainforests.</title>
        <authorList>
            <person name="Ng K.K.S."/>
            <person name="Kobayashi M.J."/>
            <person name="Fawcett J.A."/>
            <person name="Hatakeyama M."/>
            <person name="Paape T."/>
            <person name="Ng C.H."/>
            <person name="Ang C.C."/>
            <person name="Tnah L.H."/>
            <person name="Lee C.T."/>
            <person name="Nishiyama T."/>
            <person name="Sese J."/>
            <person name="O'Brien M.J."/>
            <person name="Copetti D."/>
            <person name="Mohd Noor M.I."/>
            <person name="Ong R.C."/>
            <person name="Putra M."/>
            <person name="Sireger I.Z."/>
            <person name="Indrioko S."/>
            <person name="Kosugi Y."/>
            <person name="Izuno A."/>
            <person name="Isagi Y."/>
            <person name="Lee S.L."/>
            <person name="Shimizu K.K."/>
        </authorList>
    </citation>
    <scope>NUCLEOTIDE SEQUENCE [LARGE SCALE GENOMIC DNA]</scope>
    <source>
        <strain evidence="3">214</strain>
    </source>
</reference>